<dbReference type="Pfam" id="PF05192">
    <property type="entry name" value="MutS_III"/>
    <property type="match status" value="1"/>
</dbReference>
<dbReference type="FunFam" id="3.40.50.300:FF:000870">
    <property type="entry name" value="MutS protein homolog 4"/>
    <property type="match status" value="1"/>
</dbReference>
<dbReference type="EMBL" id="JAEPRD010000007">
    <property type="protein sequence ID" value="KAG2211880.1"/>
    <property type="molecule type" value="Genomic_DNA"/>
</dbReference>
<keyword evidence="4" id="KW-0067">ATP-binding</keyword>
<dbReference type="PANTHER" id="PTHR11361:SF21">
    <property type="entry name" value="MUTS PROTEIN HOMOLOG 4"/>
    <property type="match status" value="1"/>
</dbReference>
<dbReference type="SUPFAM" id="SSF53150">
    <property type="entry name" value="DNA repair protein MutS, domain II"/>
    <property type="match status" value="1"/>
</dbReference>
<evidence type="ECO:0000256" key="9">
    <source>
        <dbReference type="SAM" id="MobiDB-lite"/>
    </source>
</evidence>
<evidence type="ECO:0000259" key="11">
    <source>
        <dbReference type="SMART" id="SM00534"/>
    </source>
</evidence>
<dbReference type="PANTHER" id="PTHR11361">
    <property type="entry name" value="DNA MISMATCH REPAIR PROTEIN MUTS FAMILY MEMBER"/>
    <property type="match status" value="1"/>
</dbReference>
<feature type="domain" description="DNA mismatch repair proteins mutS family" evidence="11">
    <location>
        <begin position="628"/>
        <end position="822"/>
    </location>
</feature>
<dbReference type="InterPro" id="IPR027417">
    <property type="entry name" value="P-loop_NTPase"/>
</dbReference>
<dbReference type="InterPro" id="IPR045076">
    <property type="entry name" value="MutS"/>
</dbReference>
<keyword evidence="8" id="KW-0175">Coiled coil</keyword>
<keyword evidence="6" id="KW-0469">Meiosis</keyword>
<dbReference type="Gene3D" id="1.10.1420.10">
    <property type="match status" value="2"/>
</dbReference>
<dbReference type="GO" id="GO:0007131">
    <property type="term" value="P:reciprocal meiotic recombination"/>
    <property type="evidence" value="ECO:0007669"/>
    <property type="project" value="TreeGrafter"/>
</dbReference>
<feature type="coiled-coil region" evidence="8">
    <location>
        <begin position="858"/>
        <end position="885"/>
    </location>
</feature>
<dbReference type="SUPFAM" id="SSF48334">
    <property type="entry name" value="DNA repair protein MutS, domain III"/>
    <property type="match status" value="1"/>
</dbReference>
<comment type="caution">
    <text evidence="12">The sequence shown here is derived from an EMBL/GenBank/DDBJ whole genome shotgun (WGS) entry which is preliminary data.</text>
</comment>
<dbReference type="Pfam" id="PF00488">
    <property type="entry name" value="MutS_V"/>
    <property type="match status" value="1"/>
</dbReference>
<feature type="domain" description="DNA mismatch repair protein MutS core" evidence="10">
    <location>
        <begin position="267"/>
        <end position="612"/>
    </location>
</feature>
<dbReference type="InterPro" id="IPR000432">
    <property type="entry name" value="DNA_mismatch_repair_MutS_C"/>
</dbReference>
<dbReference type="AlphaFoldDB" id="A0A8H7V974"/>
<dbReference type="InterPro" id="IPR036187">
    <property type="entry name" value="DNA_mismatch_repair_MutS_sf"/>
</dbReference>
<dbReference type="CDD" id="cd03243">
    <property type="entry name" value="ABC_MutS_homologs"/>
    <property type="match status" value="1"/>
</dbReference>
<protein>
    <recommendedName>
        <fullName evidence="2 7">DNA mismatch repair protein MSH3</fullName>
    </recommendedName>
    <alternativeName>
        <fullName evidence="2 7">DNA mismatch repair protein MSH3</fullName>
    </alternativeName>
</protein>
<dbReference type="Pfam" id="PF05190">
    <property type="entry name" value="MutS_IV"/>
    <property type="match status" value="1"/>
</dbReference>
<keyword evidence="13" id="KW-1185">Reference proteome</keyword>
<keyword evidence="5" id="KW-0238">DNA-binding</keyword>
<keyword evidence="3" id="KW-0547">Nucleotide-binding</keyword>
<evidence type="ECO:0000313" key="12">
    <source>
        <dbReference type="EMBL" id="KAG2211880.1"/>
    </source>
</evidence>
<evidence type="ECO:0000256" key="6">
    <source>
        <dbReference type="ARBA" id="ARBA00023254"/>
    </source>
</evidence>
<dbReference type="PIRSF" id="PIRSF005813">
    <property type="entry name" value="MSH2"/>
    <property type="match status" value="1"/>
</dbReference>
<name>A0A8H7V974_9FUNG</name>
<evidence type="ECO:0000259" key="10">
    <source>
        <dbReference type="SMART" id="SM00533"/>
    </source>
</evidence>
<reference evidence="12" key="1">
    <citation type="submission" date="2020-12" db="EMBL/GenBank/DDBJ databases">
        <title>Metabolic potential, ecology and presence of endohyphal bacteria is reflected in genomic diversity of Mucoromycotina.</title>
        <authorList>
            <person name="Muszewska A."/>
            <person name="Okrasinska A."/>
            <person name="Steczkiewicz K."/>
            <person name="Drgas O."/>
            <person name="Orlowska M."/>
            <person name="Perlinska-Lenart U."/>
            <person name="Aleksandrzak-Piekarczyk T."/>
            <person name="Szatraj K."/>
            <person name="Zielenkiewicz U."/>
            <person name="Pilsyk S."/>
            <person name="Malc E."/>
            <person name="Mieczkowski P."/>
            <person name="Kruszewska J.S."/>
            <person name="Biernat P."/>
            <person name="Pawlowska J."/>
        </authorList>
    </citation>
    <scope>NUCLEOTIDE SEQUENCE</scope>
    <source>
        <strain evidence="12">WA0000017839</strain>
    </source>
</reference>
<evidence type="ECO:0000256" key="2">
    <source>
        <dbReference type="ARBA" id="ARBA00022151"/>
    </source>
</evidence>
<dbReference type="GO" id="GO:0005634">
    <property type="term" value="C:nucleus"/>
    <property type="evidence" value="ECO:0007669"/>
    <property type="project" value="TreeGrafter"/>
</dbReference>
<proteinExistence type="inferred from homology"/>
<evidence type="ECO:0000256" key="8">
    <source>
        <dbReference type="SAM" id="Coils"/>
    </source>
</evidence>
<evidence type="ECO:0000256" key="7">
    <source>
        <dbReference type="ARBA" id="ARBA00073774"/>
    </source>
</evidence>
<dbReference type="GO" id="GO:0005524">
    <property type="term" value="F:ATP binding"/>
    <property type="evidence" value="ECO:0007669"/>
    <property type="project" value="UniProtKB-KW"/>
</dbReference>
<dbReference type="InterPro" id="IPR011184">
    <property type="entry name" value="DNA_mismatch_repair_Msh2"/>
</dbReference>
<dbReference type="InterPro" id="IPR007861">
    <property type="entry name" value="DNA_mismatch_repair_MutS_clamp"/>
</dbReference>
<evidence type="ECO:0000256" key="5">
    <source>
        <dbReference type="ARBA" id="ARBA00023125"/>
    </source>
</evidence>
<dbReference type="Gene3D" id="3.40.50.300">
    <property type="entry name" value="P-loop containing nucleotide triphosphate hydrolases"/>
    <property type="match status" value="1"/>
</dbReference>
<dbReference type="SMART" id="SM00534">
    <property type="entry name" value="MUTSac"/>
    <property type="match status" value="1"/>
</dbReference>
<dbReference type="SMART" id="SM00533">
    <property type="entry name" value="MUTSd"/>
    <property type="match status" value="1"/>
</dbReference>
<sequence>MSRQSATDYFASSIHSSNSDRKDSGKALNPSISSRKTINIPSAITSQTNPYNFPSSQQSINTHGMVRPGTSYSKRPTTSATVRRAPPPKRIMAITEGRGVAVEVGLCIYDVNCCEAVISQLADSQTFTRTLQKINLNEPQKILMSSSVDDTAIVGGGSELCQLIRQQFPQIPIITLKRRYFNDEEGKQYITDYGLQEDTAGLLFGVSAKYYCLAAVSGTFRHIFENEGYSFANHTVKFVYQGADGTMMIDSITAKNLELVSNTTNNRTRNTLLGILDHTVTPMGKRLLRMNILQPPCSIDIIRDRLDAIEELSRSEESIFNIQSCLKQLTDLDHTISYLVKIPNQHNAKNYVTSVQHAEMKVNQVIALKQAVKCIQDVADCLPQGVKDDCDQNNGENYLLLSTIYKILSSSVFAELEKVAEEYINDEVGIQKTSLGIRNQKCYAIKAGVNGLLDVARQTYKETTEDIYELVSNYAEANNLAMKLQFNSSCGFHITMHTSQLAKCNGQLPEEFINVITKRKTLQFTTLELLQKNSRLNESLTEVFLMSDRIVTKLLGTFRENINVLYKSSEAIALLDMLLSLATSNLSSDYIRPQFSETIAINAGRHPILDHILSFPLVPNDSFASLSSSFQFITGPNMSGKSTYLRQIALLTIMAHMGSFVPAEYASFRLCDQLLSRLANDNTFSDIGTSSFMSEMRETAYLLQHVTDTSLVIIDELGRGTSPSDALGITAAVCEDLIRTRAFCFFATHLHELTRTLIVYPNVVNLQFKVHVTKHSNNNCTVDYQYKIEDGNLSSENHYGLQTAQVLGFPKEVLSCAYKIVDQLKENGARYERLQADQSEELSKERRLLWFADKVLQLGQANMNSEQLLGQLSKLQNDMWNEEEDDNSSSLNR</sequence>
<dbReference type="GO" id="GO:0006298">
    <property type="term" value="P:mismatch repair"/>
    <property type="evidence" value="ECO:0007669"/>
    <property type="project" value="InterPro"/>
</dbReference>
<dbReference type="InterPro" id="IPR007696">
    <property type="entry name" value="DNA_mismatch_repair_MutS_core"/>
</dbReference>
<dbReference type="Proteomes" id="UP000603453">
    <property type="component" value="Unassembled WGS sequence"/>
</dbReference>
<dbReference type="OrthoDB" id="276261at2759"/>
<feature type="region of interest" description="Disordered" evidence="9">
    <location>
        <begin position="1"/>
        <end position="59"/>
    </location>
</feature>
<dbReference type="GO" id="GO:0030983">
    <property type="term" value="F:mismatched DNA binding"/>
    <property type="evidence" value="ECO:0007669"/>
    <property type="project" value="InterPro"/>
</dbReference>
<evidence type="ECO:0000313" key="13">
    <source>
        <dbReference type="Proteomes" id="UP000603453"/>
    </source>
</evidence>
<accession>A0A8H7V974</accession>
<dbReference type="SUPFAM" id="SSF52540">
    <property type="entry name" value="P-loop containing nucleoside triphosphate hydrolases"/>
    <property type="match status" value="1"/>
</dbReference>
<gene>
    <name evidence="12" type="ORF">INT47_004567</name>
</gene>
<feature type="compositionally biased region" description="Polar residues" evidence="9">
    <location>
        <begin position="30"/>
        <end position="59"/>
    </location>
</feature>
<dbReference type="GO" id="GO:0140664">
    <property type="term" value="F:ATP-dependent DNA damage sensor activity"/>
    <property type="evidence" value="ECO:0007669"/>
    <property type="project" value="InterPro"/>
</dbReference>
<comment type="similarity">
    <text evidence="1">Belongs to the DNA mismatch repair MutS family.</text>
</comment>
<evidence type="ECO:0000256" key="4">
    <source>
        <dbReference type="ARBA" id="ARBA00022840"/>
    </source>
</evidence>
<evidence type="ECO:0000256" key="1">
    <source>
        <dbReference type="ARBA" id="ARBA00006271"/>
    </source>
</evidence>
<dbReference type="InterPro" id="IPR036678">
    <property type="entry name" value="MutS_con_dom_sf"/>
</dbReference>
<evidence type="ECO:0000256" key="3">
    <source>
        <dbReference type="ARBA" id="ARBA00022741"/>
    </source>
</evidence>
<organism evidence="12 13">
    <name type="scientific">Mucor saturninus</name>
    <dbReference type="NCBI Taxonomy" id="64648"/>
    <lineage>
        <taxon>Eukaryota</taxon>
        <taxon>Fungi</taxon>
        <taxon>Fungi incertae sedis</taxon>
        <taxon>Mucoromycota</taxon>
        <taxon>Mucoromycotina</taxon>
        <taxon>Mucoromycetes</taxon>
        <taxon>Mucorales</taxon>
        <taxon>Mucorineae</taxon>
        <taxon>Mucoraceae</taxon>
        <taxon>Mucor</taxon>
    </lineage>
</organism>